<dbReference type="Proteomes" id="UP001642484">
    <property type="component" value="Unassembled WGS sequence"/>
</dbReference>
<proteinExistence type="predicted"/>
<evidence type="ECO:0000256" key="1">
    <source>
        <dbReference type="SAM" id="MobiDB-lite"/>
    </source>
</evidence>
<organism evidence="2 3">
    <name type="scientific">Durusdinium trenchii</name>
    <dbReference type="NCBI Taxonomy" id="1381693"/>
    <lineage>
        <taxon>Eukaryota</taxon>
        <taxon>Sar</taxon>
        <taxon>Alveolata</taxon>
        <taxon>Dinophyceae</taxon>
        <taxon>Suessiales</taxon>
        <taxon>Symbiodiniaceae</taxon>
        <taxon>Durusdinium</taxon>
    </lineage>
</organism>
<evidence type="ECO:0000313" key="3">
    <source>
        <dbReference type="Proteomes" id="UP001642484"/>
    </source>
</evidence>
<comment type="caution">
    <text evidence="2">The sequence shown here is derived from an EMBL/GenBank/DDBJ whole genome shotgun (WGS) entry which is preliminary data.</text>
</comment>
<feature type="compositionally biased region" description="Basic residues" evidence="1">
    <location>
        <begin position="158"/>
        <end position="170"/>
    </location>
</feature>
<keyword evidence="3" id="KW-1185">Reference proteome</keyword>
<dbReference type="EMBL" id="CAXAMN010024284">
    <property type="protein sequence ID" value="CAK9085289.1"/>
    <property type="molecule type" value="Genomic_DNA"/>
</dbReference>
<sequence length="254" mass="27566">MARSRRPPEIVGVLFGLWVFQFISARTFISPRLQPARPLLRPAGGSRGTGPAATVPERSASVAVIPILALTLALAPSARPPRRLTGQSRSRCVLQAATAAAVDRQDWQRSPELLPPQEPMLISLDVDELASPGTTRSPTDPEPLQPARGSEQPYTRSGGRRPQGRQQRRRCGARLLEHARSVTPQVPDSTTAALDMSRVRTKIQLGIRCSSMRPRCKGRETKTSPECSSSVGSCVAHKARVELSSSTYFTCIAI</sequence>
<name>A0ABP0QAM3_9DINO</name>
<evidence type="ECO:0000313" key="2">
    <source>
        <dbReference type="EMBL" id="CAK9085289.1"/>
    </source>
</evidence>
<feature type="region of interest" description="Disordered" evidence="1">
    <location>
        <begin position="130"/>
        <end position="170"/>
    </location>
</feature>
<protein>
    <submittedName>
        <fullName evidence="2">Uncharacterized protein</fullName>
    </submittedName>
</protein>
<gene>
    <name evidence="2" type="ORF">CCMP2556_LOCUS41417</name>
</gene>
<accession>A0ABP0QAM3</accession>
<reference evidence="2 3" key="1">
    <citation type="submission" date="2024-02" db="EMBL/GenBank/DDBJ databases">
        <authorList>
            <person name="Chen Y."/>
            <person name="Shah S."/>
            <person name="Dougan E. K."/>
            <person name="Thang M."/>
            <person name="Chan C."/>
        </authorList>
    </citation>
    <scope>NUCLEOTIDE SEQUENCE [LARGE SCALE GENOMIC DNA]</scope>
</reference>